<protein>
    <recommendedName>
        <fullName evidence="6">Tat pathway signal sequence domain protein</fullName>
    </recommendedName>
</protein>
<name>A0A5P2UE15_9ACTN</name>
<evidence type="ECO:0008006" key="6">
    <source>
        <dbReference type="Google" id="ProtNLM"/>
    </source>
</evidence>
<dbReference type="RefSeq" id="WP_150516316.1">
    <property type="nucleotide sequence ID" value="NZ_BMVX01000001.1"/>
</dbReference>
<evidence type="ECO:0000313" key="4">
    <source>
        <dbReference type="EMBL" id="QEU77218.1"/>
    </source>
</evidence>
<feature type="region of interest" description="Disordered" evidence="1">
    <location>
        <begin position="29"/>
        <end position="59"/>
    </location>
</feature>
<evidence type="ECO:0000256" key="2">
    <source>
        <dbReference type="SAM" id="SignalP"/>
    </source>
</evidence>
<dbReference type="EMBL" id="CP023701">
    <property type="protein sequence ID" value="QEU77218.1"/>
    <property type="molecule type" value="Genomic_DNA"/>
</dbReference>
<gene>
    <name evidence="4" type="ORF">CP968_01955</name>
    <name evidence="3" type="ORF">GCM10010371_00760</name>
</gene>
<proteinExistence type="predicted"/>
<dbReference type="Proteomes" id="UP000634660">
    <property type="component" value="Unassembled WGS sequence"/>
</dbReference>
<reference evidence="3" key="1">
    <citation type="journal article" date="2014" name="Int. J. Syst. Evol. Microbiol.">
        <title>Complete genome sequence of Corynebacterium casei LMG S-19264T (=DSM 44701T), isolated from a smear-ripened cheese.</title>
        <authorList>
            <consortium name="US DOE Joint Genome Institute (JGI-PGF)"/>
            <person name="Walter F."/>
            <person name="Albersmeier A."/>
            <person name="Kalinowski J."/>
            <person name="Ruckert C."/>
        </authorList>
    </citation>
    <scope>NUCLEOTIDE SEQUENCE</scope>
    <source>
        <strain evidence="3">JCM 4834</strain>
    </source>
</reference>
<dbReference type="EMBL" id="BMVX01000001">
    <property type="protein sequence ID" value="GGZ45638.1"/>
    <property type="molecule type" value="Genomic_DNA"/>
</dbReference>
<reference evidence="3" key="3">
    <citation type="submission" date="2020-09" db="EMBL/GenBank/DDBJ databases">
        <authorList>
            <person name="Sun Q."/>
            <person name="Ohkuma M."/>
        </authorList>
    </citation>
    <scope>NUCLEOTIDE SEQUENCE</scope>
    <source>
        <strain evidence="3">JCM 4834</strain>
    </source>
</reference>
<dbReference type="AlphaFoldDB" id="A0A5P2UE15"/>
<keyword evidence="2" id="KW-0732">Signal</keyword>
<feature type="chain" id="PRO_5044622677" description="Tat pathway signal sequence domain protein" evidence="2">
    <location>
        <begin position="30"/>
        <end position="59"/>
    </location>
</feature>
<accession>A0A5P2UE15</accession>
<evidence type="ECO:0000256" key="1">
    <source>
        <dbReference type="SAM" id="MobiDB-lite"/>
    </source>
</evidence>
<feature type="compositionally biased region" description="Low complexity" evidence="1">
    <location>
        <begin position="32"/>
        <end position="59"/>
    </location>
</feature>
<evidence type="ECO:0000313" key="5">
    <source>
        <dbReference type="Proteomes" id="UP000326831"/>
    </source>
</evidence>
<dbReference type="Proteomes" id="UP000326831">
    <property type="component" value="Chromosome"/>
</dbReference>
<evidence type="ECO:0000313" key="3">
    <source>
        <dbReference type="EMBL" id="GGZ45638.1"/>
    </source>
</evidence>
<organism evidence="4 5">
    <name type="scientific">Streptomyces subrutilus</name>
    <dbReference type="NCBI Taxonomy" id="36818"/>
    <lineage>
        <taxon>Bacteria</taxon>
        <taxon>Bacillati</taxon>
        <taxon>Actinomycetota</taxon>
        <taxon>Actinomycetes</taxon>
        <taxon>Kitasatosporales</taxon>
        <taxon>Streptomycetaceae</taxon>
        <taxon>Streptomyces</taxon>
    </lineage>
</organism>
<dbReference type="KEGG" id="ssub:CP968_01955"/>
<reference evidence="4 5" key="2">
    <citation type="submission" date="2017-09" db="EMBL/GenBank/DDBJ databases">
        <authorList>
            <person name="Lee N."/>
            <person name="Cho B.-K."/>
        </authorList>
    </citation>
    <scope>NUCLEOTIDE SEQUENCE [LARGE SCALE GENOMIC DNA]</scope>
    <source>
        <strain evidence="4 5">ATCC 27467</strain>
    </source>
</reference>
<feature type="signal peptide" evidence="2">
    <location>
        <begin position="1"/>
        <end position="29"/>
    </location>
</feature>
<keyword evidence="5" id="KW-1185">Reference proteome</keyword>
<sequence length="59" mass="5867">MTVTRALRTAFVTVAIAGAAVFGTQVAQADGPVTPAPAGATAPQPTPTPSTTTDTNPWD</sequence>